<dbReference type="AlphaFoldDB" id="A0A1D8GB34"/>
<dbReference type="InterPro" id="IPR021338">
    <property type="entry name" value="DUF2953"/>
</dbReference>
<name>A0A1D8GB34_9FIRM</name>
<keyword evidence="1" id="KW-0812">Transmembrane</keyword>
<gene>
    <name evidence="2" type="ORF">Gferi_00135</name>
</gene>
<organism evidence="2 3">
    <name type="scientific">Geosporobacter ferrireducens</name>
    <dbReference type="NCBI Taxonomy" id="1424294"/>
    <lineage>
        <taxon>Bacteria</taxon>
        <taxon>Bacillati</taxon>
        <taxon>Bacillota</taxon>
        <taxon>Clostridia</taxon>
        <taxon>Peptostreptococcales</taxon>
        <taxon>Thermotaleaceae</taxon>
        <taxon>Geosporobacter</taxon>
    </lineage>
</organism>
<keyword evidence="1" id="KW-0472">Membrane</keyword>
<dbReference type="EMBL" id="CP017269">
    <property type="protein sequence ID" value="AOT68125.1"/>
    <property type="molecule type" value="Genomic_DNA"/>
</dbReference>
<accession>A0A1D8GB34</accession>
<evidence type="ECO:0008006" key="4">
    <source>
        <dbReference type="Google" id="ProtNLM"/>
    </source>
</evidence>
<reference evidence="2 3" key="1">
    <citation type="submission" date="2016-09" db="EMBL/GenBank/DDBJ databases">
        <title>Genomic analysis reveals versatility of anaerobic energy metabolism of Geosporobacter ferrireducens IRF9 of phylum Firmicutes.</title>
        <authorList>
            <person name="Kim S.-J."/>
        </authorList>
    </citation>
    <scope>NUCLEOTIDE SEQUENCE [LARGE SCALE GENOMIC DNA]</scope>
    <source>
        <strain evidence="2 3">IRF9</strain>
    </source>
</reference>
<dbReference type="Pfam" id="PF11167">
    <property type="entry name" value="DUF2953"/>
    <property type="match status" value="1"/>
</dbReference>
<proteinExistence type="predicted"/>
<keyword evidence="1" id="KW-1133">Transmembrane helix</keyword>
<evidence type="ECO:0000313" key="3">
    <source>
        <dbReference type="Proteomes" id="UP000095743"/>
    </source>
</evidence>
<protein>
    <recommendedName>
        <fullName evidence="4">DUF2953 domain-containing protein</fullName>
    </recommendedName>
</protein>
<dbReference type="KEGG" id="gfe:Gferi_00135"/>
<dbReference type="Proteomes" id="UP000095743">
    <property type="component" value="Chromosome"/>
</dbReference>
<feature type="transmembrane region" description="Helical" evidence="1">
    <location>
        <begin position="6"/>
        <end position="25"/>
    </location>
</feature>
<evidence type="ECO:0000256" key="1">
    <source>
        <dbReference type="SAM" id="Phobius"/>
    </source>
</evidence>
<sequence length="220" mass="25328">MPIYLWIIVFIFCILLIIFFMPISIRIQIKKDQRDDRIALTFKTLFGLVNYKMELPIIDWIISPKQEPILEIDTKTKADMAPNPKTKKKNFLDLKEIDHYQKRFSNFFERYYKVLLYISKKIVLKSFQWKTILGTGDAAITGTIIGVVWAVKGILVSILQNHIRCEDIDILVNPSFQEQRFITNLDSIIHVKTGHIIIAALKLGIVFIIKGGEGNGSSSN</sequence>
<evidence type="ECO:0000313" key="2">
    <source>
        <dbReference type="EMBL" id="AOT68125.1"/>
    </source>
</evidence>
<dbReference type="STRING" id="1424294.Gferi_00135"/>
<keyword evidence="3" id="KW-1185">Reference proteome</keyword>